<dbReference type="EMBL" id="CP022657">
    <property type="protein sequence ID" value="ASS75113.1"/>
    <property type="molecule type" value="Genomic_DNA"/>
</dbReference>
<proteinExistence type="predicted"/>
<gene>
    <name evidence="1" type="ORF">CIG75_09070</name>
</gene>
<evidence type="ECO:0000313" key="1">
    <source>
        <dbReference type="EMBL" id="ASS75113.1"/>
    </source>
</evidence>
<protein>
    <submittedName>
        <fullName evidence="1">Uncharacterized protein</fullName>
    </submittedName>
</protein>
<organism evidence="1 2">
    <name type="scientific">Tumebacillus algifaecis</name>
    <dbReference type="NCBI Taxonomy" id="1214604"/>
    <lineage>
        <taxon>Bacteria</taxon>
        <taxon>Bacillati</taxon>
        <taxon>Bacillota</taxon>
        <taxon>Bacilli</taxon>
        <taxon>Bacillales</taxon>
        <taxon>Alicyclobacillaceae</taxon>
        <taxon>Tumebacillus</taxon>
    </lineage>
</organism>
<keyword evidence="2" id="KW-1185">Reference proteome</keyword>
<dbReference type="KEGG" id="tab:CIG75_09070"/>
<evidence type="ECO:0000313" key="2">
    <source>
        <dbReference type="Proteomes" id="UP000214688"/>
    </source>
</evidence>
<accession>A0A223D112</accession>
<reference evidence="1 2" key="1">
    <citation type="journal article" date="2015" name="Int. J. Syst. Evol. Microbiol.">
        <title>Tumebacillus algifaecis sp. nov., isolated from decomposing algal scum.</title>
        <authorList>
            <person name="Wu Y.F."/>
            <person name="Zhang B."/>
            <person name="Xing P."/>
            <person name="Wu Q.L."/>
            <person name="Liu S.J."/>
        </authorList>
    </citation>
    <scope>NUCLEOTIDE SEQUENCE [LARGE SCALE GENOMIC DNA]</scope>
    <source>
        <strain evidence="1 2">THMBR28</strain>
    </source>
</reference>
<sequence length="150" mass="16790">MTQEQIDSMRKLWEEHQPNLGSAGEPFYTLMKFEGERNLGEIFAYPGVTLSFGRQGMVVPLFPTEEIARECESAIRESDPEWRVVGVSEAFLEAVLALITYQEITLVIGVSPSKSIVCHTDKVPELVENMREHGFSEDLLASAPAESEQN</sequence>
<name>A0A223D112_9BACL</name>
<dbReference type="Proteomes" id="UP000214688">
    <property type="component" value="Chromosome"/>
</dbReference>
<dbReference type="AlphaFoldDB" id="A0A223D112"/>